<sequence length="147" mass="16822">MLGQETVNIKYKPRFKSIFFLAVEIGLMALPATVVWLYTIYQLHSGVLVSEYSKLYFFALIFSGFGLFSLWWLSVSTLRSVRYMRCREIPLLVKIGVGSGILMSTVLVVFAALFVKNNIWAFWIFFCPLILSLHLLIISKPNTDKNA</sequence>
<dbReference type="EMBL" id="UOFL01000217">
    <property type="protein sequence ID" value="VAW81398.1"/>
    <property type="molecule type" value="Genomic_DNA"/>
</dbReference>
<protein>
    <submittedName>
        <fullName evidence="2">Uncharacterized protein</fullName>
    </submittedName>
</protein>
<feature type="transmembrane region" description="Helical" evidence="1">
    <location>
        <begin position="120"/>
        <end position="138"/>
    </location>
</feature>
<keyword evidence="1" id="KW-1133">Transmembrane helix</keyword>
<dbReference type="AlphaFoldDB" id="A0A3B0YKB6"/>
<organism evidence="2">
    <name type="scientific">hydrothermal vent metagenome</name>
    <dbReference type="NCBI Taxonomy" id="652676"/>
    <lineage>
        <taxon>unclassified sequences</taxon>
        <taxon>metagenomes</taxon>
        <taxon>ecological metagenomes</taxon>
    </lineage>
</organism>
<keyword evidence="1" id="KW-0812">Transmembrane</keyword>
<keyword evidence="1" id="KW-0472">Membrane</keyword>
<proteinExistence type="predicted"/>
<feature type="transmembrane region" description="Helical" evidence="1">
    <location>
        <begin position="55"/>
        <end position="79"/>
    </location>
</feature>
<evidence type="ECO:0000256" key="1">
    <source>
        <dbReference type="SAM" id="Phobius"/>
    </source>
</evidence>
<feature type="transmembrane region" description="Helical" evidence="1">
    <location>
        <begin position="18"/>
        <end position="43"/>
    </location>
</feature>
<name>A0A3B0YKB6_9ZZZZ</name>
<feature type="transmembrane region" description="Helical" evidence="1">
    <location>
        <begin position="91"/>
        <end position="114"/>
    </location>
</feature>
<gene>
    <name evidence="2" type="ORF">MNBD_GAMMA12-2803</name>
</gene>
<accession>A0A3B0YKB6</accession>
<reference evidence="2" key="1">
    <citation type="submission" date="2018-06" db="EMBL/GenBank/DDBJ databases">
        <authorList>
            <person name="Zhirakovskaya E."/>
        </authorList>
    </citation>
    <scope>NUCLEOTIDE SEQUENCE</scope>
</reference>
<evidence type="ECO:0000313" key="2">
    <source>
        <dbReference type="EMBL" id="VAW81398.1"/>
    </source>
</evidence>